<evidence type="ECO:0000313" key="3">
    <source>
        <dbReference type="Proteomes" id="UP000184267"/>
    </source>
</evidence>
<feature type="non-terminal residue" evidence="2">
    <location>
        <position position="257"/>
    </location>
</feature>
<dbReference type="OrthoDB" id="4584900at2759"/>
<dbReference type="OMA" id="LHHGQPM"/>
<proteinExistence type="predicted"/>
<gene>
    <name evidence="2" type="ORF">TRAPUB_336</name>
</gene>
<comment type="caution">
    <text evidence="2">The sequence shown here is derived from an EMBL/GenBank/DDBJ whole genome shotgun (WGS) entry which is preliminary data.</text>
</comment>
<evidence type="ECO:0000256" key="1">
    <source>
        <dbReference type="SAM" id="SignalP"/>
    </source>
</evidence>
<organism evidence="2 3">
    <name type="scientific">Trametes pubescens</name>
    <name type="common">White-rot fungus</name>
    <dbReference type="NCBI Taxonomy" id="154538"/>
    <lineage>
        <taxon>Eukaryota</taxon>
        <taxon>Fungi</taxon>
        <taxon>Dikarya</taxon>
        <taxon>Basidiomycota</taxon>
        <taxon>Agaricomycotina</taxon>
        <taxon>Agaricomycetes</taxon>
        <taxon>Polyporales</taxon>
        <taxon>Polyporaceae</taxon>
        <taxon>Trametes</taxon>
    </lineage>
</organism>
<reference evidence="2 3" key="1">
    <citation type="submission" date="2016-10" db="EMBL/GenBank/DDBJ databases">
        <title>Genome sequence of the basidiomycete white-rot fungus Trametes pubescens.</title>
        <authorList>
            <person name="Makela M.R."/>
            <person name="Granchi Z."/>
            <person name="Peng M."/>
            <person name="De Vries R.P."/>
            <person name="Grigoriev I."/>
            <person name="Riley R."/>
            <person name="Hilden K."/>
        </authorList>
    </citation>
    <scope>NUCLEOTIDE SEQUENCE [LARGE SCALE GENOMIC DNA]</scope>
    <source>
        <strain evidence="2 3">FBCC735</strain>
    </source>
</reference>
<keyword evidence="3" id="KW-1185">Reference proteome</keyword>
<evidence type="ECO:0000313" key="2">
    <source>
        <dbReference type="EMBL" id="OJT08766.1"/>
    </source>
</evidence>
<protein>
    <submittedName>
        <fullName evidence="2">Uncharacterized protein</fullName>
    </submittedName>
</protein>
<name>A0A1M2VMH0_TRAPU</name>
<feature type="chain" id="PRO_5012137701" evidence="1">
    <location>
        <begin position="23"/>
        <end position="257"/>
    </location>
</feature>
<sequence>MFFLPRLLLVAFLAAPAALVAGTPSPEPIAPTRVSRDTVVEDAISGYNPTDIVPRALAHNPVDTRALTNGHASREASRRAAPCGTRAAVTYTTQGSVLGWVSSTANSYGEYGLTGDVLSALSVVLNLCDSNSSPFDITTANGLSAFPYFGGVIGFSSSGDDLHSGSFNYVYIAGTSQVTRGPAQSGPNMFTAASGTHKDIESAMWTLSSTNALVFNWVNDDGSTAPGMLVYASSANAFAYTGDLAVFRIRFEPGIAV</sequence>
<accession>A0A1M2VMH0</accession>
<dbReference type="STRING" id="154538.A0A1M2VMH0"/>
<dbReference type="Proteomes" id="UP000184267">
    <property type="component" value="Unassembled WGS sequence"/>
</dbReference>
<dbReference type="AlphaFoldDB" id="A0A1M2VMH0"/>
<keyword evidence="1" id="KW-0732">Signal</keyword>
<feature type="signal peptide" evidence="1">
    <location>
        <begin position="1"/>
        <end position="22"/>
    </location>
</feature>
<dbReference type="EMBL" id="MNAD01001016">
    <property type="protein sequence ID" value="OJT08766.1"/>
    <property type="molecule type" value="Genomic_DNA"/>
</dbReference>